<organism evidence="4 5">
    <name type="scientific">Candida boidinii</name>
    <name type="common">Yeast</name>
    <dbReference type="NCBI Taxonomy" id="5477"/>
    <lineage>
        <taxon>Eukaryota</taxon>
        <taxon>Fungi</taxon>
        <taxon>Dikarya</taxon>
        <taxon>Ascomycota</taxon>
        <taxon>Saccharomycotina</taxon>
        <taxon>Pichiomycetes</taxon>
        <taxon>Pichiales</taxon>
        <taxon>Pichiaceae</taxon>
        <taxon>Ogataea</taxon>
        <taxon>Ogataea/Candida clade</taxon>
    </lineage>
</organism>
<dbReference type="AlphaFoldDB" id="A0A9W6SWZ5"/>
<dbReference type="Pfam" id="PF05603">
    <property type="entry name" value="Hikeshi-like_N"/>
    <property type="match status" value="1"/>
</dbReference>
<dbReference type="GO" id="GO:0006606">
    <property type="term" value="P:protein import into nucleus"/>
    <property type="evidence" value="ECO:0007669"/>
    <property type="project" value="TreeGrafter"/>
</dbReference>
<dbReference type="InterPro" id="IPR048364">
    <property type="entry name" value="Hikeshi-like_C"/>
</dbReference>
<sequence length="225" mass="25050">MFGACLSGRPVQMASQVSDMKYVIKFNNIPSTKVSHVSIFMLPNVQFDSNYTALVYIQIESNDLDSNLPPQFKLLGGLNINKQSAIYKINALNSTPSIKENQIDDADMDMDVENENTSGSSENISIGISIEPNATAQEQLDQLKQNMQLVRPAAVPQTNNAQMPVGVIDHNYLANLSNKIISNAYNFLSGFVDDHNNVPISRFDDWWTKFKGKVANDPKFLDNMV</sequence>
<accession>A0A9W6SWZ5</accession>
<dbReference type="PANTHER" id="PTHR12925">
    <property type="entry name" value="HIKESHI FAMILY MEMBER"/>
    <property type="match status" value="1"/>
</dbReference>
<evidence type="ECO:0000313" key="4">
    <source>
        <dbReference type="EMBL" id="GME68265.1"/>
    </source>
</evidence>
<proteinExistence type="inferred from homology"/>
<dbReference type="GO" id="GO:0005829">
    <property type="term" value="C:cytosol"/>
    <property type="evidence" value="ECO:0007669"/>
    <property type="project" value="TreeGrafter"/>
</dbReference>
<dbReference type="EMBL" id="BSXN01000367">
    <property type="protein sequence ID" value="GME68265.1"/>
    <property type="molecule type" value="Genomic_DNA"/>
</dbReference>
<feature type="domain" description="Hikeshi-like C-terminal" evidence="3">
    <location>
        <begin position="174"/>
        <end position="223"/>
    </location>
</feature>
<dbReference type="Pfam" id="PF21057">
    <property type="entry name" value="Hikeshi-like_C"/>
    <property type="match status" value="1"/>
</dbReference>
<evidence type="ECO:0000256" key="1">
    <source>
        <dbReference type="ARBA" id="ARBA00006623"/>
    </source>
</evidence>
<evidence type="ECO:0000313" key="5">
    <source>
        <dbReference type="Proteomes" id="UP001165120"/>
    </source>
</evidence>
<keyword evidence="5" id="KW-1185">Reference proteome</keyword>
<dbReference type="InterPro" id="IPR008493">
    <property type="entry name" value="Hikeshi-like_N"/>
</dbReference>
<dbReference type="GO" id="GO:0061608">
    <property type="term" value="F:nuclear import signal receptor activity"/>
    <property type="evidence" value="ECO:0007669"/>
    <property type="project" value="TreeGrafter"/>
</dbReference>
<name>A0A9W6SWZ5_CANBO</name>
<reference evidence="4" key="1">
    <citation type="submission" date="2023-04" db="EMBL/GenBank/DDBJ databases">
        <title>Candida boidinii NBRC 10035.</title>
        <authorList>
            <person name="Ichikawa N."/>
            <person name="Sato H."/>
            <person name="Tonouchi N."/>
        </authorList>
    </citation>
    <scope>NUCLEOTIDE SEQUENCE</scope>
    <source>
        <strain evidence="4">NBRC 10035</strain>
    </source>
</reference>
<evidence type="ECO:0000259" key="3">
    <source>
        <dbReference type="Pfam" id="PF21057"/>
    </source>
</evidence>
<dbReference type="GO" id="GO:0005634">
    <property type="term" value="C:nucleus"/>
    <property type="evidence" value="ECO:0007669"/>
    <property type="project" value="TreeGrafter"/>
</dbReference>
<feature type="domain" description="Hikeshi-like N-terminal" evidence="2">
    <location>
        <begin position="6"/>
        <end position="146"/>
    </location>
</feature>
<comment type="similarity">
    <text evidence="1">Belongs to the OPI10 family.</text>
</comment>
<protein>
    <submittedName>
        <fullName evidence="4">Unnamed protein product</fullName>
    </submittedName>
</protein>
<dbReference type="Proteomes" id="UP001165120">
    <property type="component" value="Unassembled WGS sequence"/>
</dbReference>
<dbReference type="InterPro" id="IPR031318">
    <property type="entry name" value="OPI10"/>
</dbReference>
<comment type="caution">
    <text evidence="4">The sequence shown here is derived from an EMBL/GenBank/DDBJ whole genome shotgun (WGS) entry which is preliminary data.</text>
</comment>
<dbReference type="PANTHER" id="PTHR12925:SF0">
    <property type="entry name" value="PROTEIN HIKESHI"/>
    <property type="match status" value="1"/>
</dbReference>
<gene>
    <name evidence="4" type="ORF">Cboi02_000152500</name>
</gene>
<evidence type="ECO:0000259" key="2">
    <source>
        <dbReference type="Pfam" id="PF05603"/>
    </source>
</evidence>